<comment type="caution">
    <text evidence="5">The sequence shown here is derived from an EMBL/GenBank/DDBJ whole genome shotgun (WGS) entry which is preliminary data.</text>
</comment>
<evidence type="ECO:0000313" key="6">
    <source>
        <dbReference type="Proteomes" id="UP000319769"/>
    </source>
</evidence>
<dbReference type="RefSeq" id="WP_144749987.1">
    <property type="nucleotide sequence ID" value="NZ_VMNW02000012.1"/>
</dbReference>
<gene>
    <name evidence="5" type="ORF">FPZ12_011235</name>
</gene>
<keyword evidence="3" id="KW-0804">Transcription</keyword>
<keyword evidence="6" id="KW-1185">Reference proteome</keyword>
<protein>
    <submittedName>
        <fullName evidence="5">FadR family transcriptional regulator</fullName>
    </submittedName>
</protein>
<keyword evidence="2" id="KW-0238">DNA-binding</keyword>
<dbReference type="PROSITE" id="PS50949">
    <property type="entry name" value="HTH_GNTR"/>
    <property type="match status" value="1"/>
</dbReference>
<dbReference type="Pfam" id="PF00392">
    <property type="entry name" value="GntR"/>
    <property type="match status" value="1"/>
</dbReference>
<dbReference type="AlphaFoldDB" id="A0A5N0VCK6"/>
<feature type="domain" description="HTH gntR-type" evidence="4">
    <location>
        <begin position="14"/>
        <end position="82"/>
    </location>
</feature>
<dbReference type="InterPro" id="IPR036388">
    <property type="entry name" value="WH-like_DNA-bd_sf"/>
</dbReference>
<evidence type="ECO:0000259" key="4">
    <source>
        <dbReference type="PROSITE" id="PS50949"/>
    </source>
</evidence>
<dbReference type="SUPFAM" id="SSF46785">
    <property type="entry name" value="Winged helix' DNA-binding domain"/>
    <property type="match status" value="1"/>
</dbReference>
<dbReference type="Gene3D" id="1.20.120.530">
    <property type="entry name" value="GntR ligand-binding domain-like"/>
    <property type="match status" value="1"/>
</dbReference>
<dbReference type="PRINTS" id="PR00035">
    <property type="entry name" value="HTHGNTR"/>
</dbReference>
<dbReference type="InterPro" id="IPR008920">
    <property type="entry name" value="TF_FadR/GntR_C"/>
</dbReference>
<accession>A0A5N0VCK6</accession>
<dbReference type="PANTHER" id="PTHR43537:SF24">
    <property type="entry name" value="GLUCONATE OPERON TRANSCRIPTIONAL REPRESSOR"/>
    <property type="match status" value="1"/>
</dbReference>
<dbReference type="SMART" id="SM00895">
    <property type="entry name" value="FCD"/>
    <property type="match status" value="1"/>
</dbReference>
<dbReference type="InterPro" id="IPR011711">
    <property type="entry name" value="GntR_C"/>
</dbReference>
<evidence type="ECO:0000256" key="1">
    <source>
        <dbReference type="ARBA" id="ARBA00023015"/>
    </source>
</evidence>
<dbReference type="Proteomes" id="UP000319769">
    <property type="component" value="Unassembled WGS sequence"/>
</dbReference>
<dbReference type="Pfam" id="PF07729">
    <property type="entry name" value="FCD"/>
    <property type="match status" value="1"/>
</dbReference>
<dbReference type="EMBL" id="VMNW02000012">
    <property type="protein sequence ID" value="KAA9162621.1"/>
    <property type="molecule type" value="Genomic_DNA"/>
</dbReference>
<dbReference type="GO" id="GO:0003677">
    <property type="term" value="F:DNA binding"/>
    <property type="evidence" value="ECO:0007669"/>
    <property type="project" value="UniProtKB-KW"/>
</dbReference>
<reference evidence="5" key="1">
    <citation type="submission" date="2019-09" db="EMBL/GenBank/DDBJ databases">
        <authorList>
            <person name="Teo W.F.A."/>
            <person name="Duangmal K."/>
        </authorList>
    </citation>
    <scope>NUCLEOTIDE SEQUENCE [LARGE SCALE GENOMIC DNA]</scope>
    <source>
        <strain evidence="5">K81G1</strain>
    </source>
</reference>
<dbReference type="SUPFAM" id="SSF48008">
    <property type="entry name" value="GntR ligand-binding domain-like"/>
    <property type="match status" value="1"/>
</dbReference>
<dbReference type="PANTHER" id="PTHR43537">
    <property type="entry name" value="TRANSCRIPTIONAL REGULATOR, GNTR FAMILY"/>
    <property type="match status" value="1"/>
</dbReference>
<evidence type="ECO:0000313" key="5">
    <source>
        <dbReference type="EMBL" id="KAA9162621.1"/>
    </source>
</evidence>
<dbReference type="Gene3D" id="1.10.10.10">
    <property type="entry name" value="Winged helix-like DNA-binding domain superfamily/Winged helix DNA-binding domain"/>
    <property type="match status" value="1"/>
</dbReference>
<dbReference type="OrthoDB" id="7989071at2"/>
<dbReference type="InterPro" id="IPR036390">
    <property type="entry name" value="WH_DNA-bd_sf"/>
</dbReference>
<evidence type="ECO:0000256" key="2">
    <source>
        <dbReference type="ARBA" id="ARBA00023125"/>
    </source>
</evidence>
<name>A0A5N0VCK6_9PSEU</name>
<dbReference type="InterPro" id="IPR000524">
    <property type="entry name" value="Tscrpt_reg_HTH_GntR"/>
</dbReference>
<proteinExistence type="predicted"/>
<dbReference type="GO" id="GO:0003700">
    <property type="term" value="F:DNA-binding transcription factor activity"/>
    <property type="evidence" value="ECO:0007669"/>
    <property type="project" value="InterPro"/>
</dbReference>
<sequence length="241" mass="26382">MPKPPGDTMGLRKIASPHDTFAAAAELILQHDPRPGDRAPTETELADSLRISRQSARRTLDALGAAGIVADSRTGAKTLRRTGSGEISRFLGLVLKSENQPGKRDFLGVRIAVEQTSVAAAADSARNSDIRALRGLVLRMRKRSVTPAEFCRLDVAFHLRMAQTAGGLRESLLDGLAGSIHDEMEQAFDEDHDWESTATRLADEHEHLLRLVDSGRGAKASNFVSRHVERFYARKEGRHDG</sequence>
<keyword evidence="1" id="KW-0805">Transcription regulation</keyword>
<organism evidence="5 6">
    <name type="scientific">Amycolatopsis acidicola</name>
    <dbReference type="NCBI Taxonomy" id="2596893"/>
    <lineage>
        <taxon>Bacteria</taxon>
        <taxon>Bacillati</taxon>
        <taxon>Actinomycetota</taxon>
        <taxon>Actinomycetes</taxon>
        <taxon>Pseudonocardiales</taxon>
        <taxon>Pseudonocardiaceae</taxon>
        <taxon>Amycolatopsis</taxon>
    </lineage>
</organism>
<evidence type="ECO:0000256" key="3">
    <source>
        <dbReference type="ARBA" id="ARBA00023163"/>
    </source>
</evidence>